<dbReference type="Proteomes" id="UP000078492">
    <property type="component" value="Unassembled WGS sequence"/>
</dbReference>
<protein>
    <submittedName>
        <fullName evidence="1">Uncharacterized protein</fullName>
    </submittedName>
</protein>
<dbReference type="AlphaFoldDB" id="A0A195ELH1"/>
<organism evidence="1 2">
    <name type="scientific">Trachymyrmex cornetzi</name>
    <dbReference type="NCBI Taxonomy" id="471704"/>
    <lineage>
        <taxon>Eukaryota</taxon>
        <taxon>Metazoa</taxon>
        <taxon>Ecdysozoa</taxon>
        <taxon>Arthropoda</taxon>
        <taxon>Hexapoda</taxon>
        <taxon>Insecta</taxon>
        <taxon>Pterygota</taxon>
        <taxon>Neoptera</taxon>
        <taxon>Endopterygota</taxon>
        <taxon>Hymenoptera</taxon>
        <taxon>Apocrita</taxon>
        <taxon>Aculeata</taxon>
        <taxon>Formicoidea</taxon>
        <taxon>Formicidae</taxon>
        <taxon>Myrmicinae</taxon>
        <taxon>Trachymyrmex</taxon>
    </lineage>
</organism>
<reference evidence="1 2" key="1">
    <citation type="submission" date="2015-09" db="EMBL/GenBank/DDBJ databases">
        <title>Trachymyrmex cornetzi WGS genome.</title>
        <authorList>
            <person name="Nygaard S."/>
            <person name="Hu H."/>
            <person name="Boomsma J."/>
            <person name="Zhang G."/>
        </authorList>
    </citation>
    <scope>NUCLEOTIDE SEQUENCE [LARGE SCALE GENOMIC DNA]</scope>
    <source>
        <strain evidence="1">Tcor2-1</strain>
        <tissue evidence="1">Whole body</tissue>
    </source>
</reference>
<sequence>MRLVTGILLSVGFIDYYFHMVLERVLGKETGSLKGLHAVADKSEQLHLHVASCELVIMICNEKHSI</sequence>
<accession>A0A195ELH1</accession>
<gene>
    <name evidence="1" type="ORF">ALC57_01623</name>
</gene>
<proteinExistence type="predicted"/>
<evidence type="ECO:0000313" key="1">
    <source>
        <dbReference type="EMBL" id="KYN28976.1"/>
    </source>
</evidence>
<name>A0A195ELH1_9HYME</name>
<evidence type="ECO:0000313" key="2">
    <source>
        <dbReference type="Proteomes" id="UP000078492"/>
    </source>
</evidence>
<dbReference type="EMBL" id="KQ978730">
    <property type="protein sequence ID" value="KYN28976.1"/>
    <property type="molecule type" value="Genomic_DNA"/>
</dbReference>
<keyword evidence="2" id="KW-1185">Reference proteome</keyword>